<evidence type="ECO:0000256" key="10">
    <source>
        <dbReference type="SAM" id="Phobius"/>
    </source>
</evidence>
<dbReference type="NCBIfam" id="TIGR00933">
    <property type="entry name" value="2a38"/>
    <property type="match status" value="1"/>
</dbReference>
<feature type="transmembrane region" description="Helical" evidence="10">
    <location>
        <begin position="118"/>
        <end position="138"/>
    </location>
</feature>
<keyword evidence="3" id="KW-1003">Cell membrane</keyword>
<dbReference type="GO" id="GO:0005886">
    <property type="term" value="C:plasma membrane"/>
    <property type="evidence" value="ECO:0007669"/>
    <property type="project" value="UniProtKB-SubCell"/>
</dbReference>
<dbReference type="Pfam" id="PF02386">
    <property type="entry name" value="TrkH"/>
    <property type="match status" value="1"/>
</dbReference>
<evidence type="ECO:0000256" key="2">
    <source>
        <dbReference type="ARBA" id="ARBA00022448"/>
    </source>
</evidence>
<proteinExistence type="predicted"/>
<dbReference type="InterPro" id="IPR004772">
    <property type="entry name" value="TrkH"/>
</dbReference>
<evidence type="ECO:0000313" key="12">
    <source>
        <dbReference type="Proteomes" id="UP000249794"/>
    </source>
</evidence>
<accession>A0A2W4X6L0</accession>
<comment type="caution">
    <text evidence="11">The sequence shown here is derived from an EMBL/GenBank/DDBJ whole genome shotgun (WGS) entry which is preliminary data.</text>
</comment>
<evidence type="ECO:0000256" key="6">
    <source>
        <dbReference type="ARBA" id="ARBA00022958"/>
    </source>
</evidence>
<feature type="transmembrane region" description="Helical" evidence="10">
    <location>
        <begin position="223"/>
        <end position="246"/>
    </location>
</feature>
<keyword evidence="9 10" id="KW-0472">Membrane</keyword>
<keyword evidence="2" id="KW-0813">Transport</keyword>
<feature type="transmembrane region" description="Helical" evidence="10">
    <location>
        <begin position="291"/>
        <end position="311"/>
    </location>
</feature>
<feature type="transmembrane region" description="Helical" evidence="10">
    <location>
        <begin position="182"/>
        <end position="202"/>
    </location>
</feature>
<keyword evidence="6" id="KW-0630">Potassium</keyword>
<sequence>MTVSRTICTGFLALIIVGTLLLMLPVSLASGHWNSPLTALFTSTSAVCVTGLVVVDTGTYFSSFGQAVVLILIQLGGLGYMSATTLLLLLIGRRLGLKDRLAIQQAMETAELANVKKLLISIISMTLVFELTGAFCLMPTFMENFGLGRSLWLSIFHSVSAFNNAGFGLFPDSLVGYAEDVWPMAVISALIILGGIGYQVIMEAFMWVQNRLRRRKQRTVFSLHFKIVTSTTAALLLLGTIAFLGIEYDNPATLAGKSLDVKVLLASFQSVVMRTAGFNSIDIGKMETSSLFMAIALMFVGASPGSTGGGIKTTTARILLVCTNAALRGKEEVNCYQRQIPTIRVLKALSVVVGSIITVVIITTCISLSDPGITFIGLLFESVSAFATVGLSTGITADLSTMGQLFIITIMYIGRVGVLLLMSAIVGDPSPSAIHFPEEDLLTG</sequence>
<feature type="transmembrane region" description="Helical" evidence="10">
    <location>
        <begin position="150"/>
        <end position="170"/>
    </location>
</feature>
<organism evidence="11 12">
    <name type="scientific">Phormidesmis priestleyi</name>
    <dbReference type="NCBI Taxonomy" id="268141"/>
    <lineage>
        <taxon>Bacteria</taxon>
        <taxon>Bacillati</taxon>
        <taxon>Cyanobacteriota</taxon>
        <taxon>Cyanophyceae</taxon>
        <taxon>Leptolyngbyales</taxon>
        <taxon>Leptolyngbyaceae</taxon>
        <taxon>Phormidesmis</taxon>
    </lineage>
</organism>
<dbReference type="AlphaFoldDB" id="A0A2W4X6L0"/>
<evidence type="ECO:0000256" key="8">
    <source>
        <dbReference type="ARBA" id="ARBA00023065"/>
    </source>
</evidence>
<keyword evidence="8" id="KW-0406">Ion transport</keyword>
<dbReference type="Proteomes" id="UP000249794">
    <property type="component" value="Unassembled WGS sequence"/>
</dbReference>
<feature type="transmembrane region" description="Helical" evidence="10">
    <location>
        <begin position="348"/>
        <end position="369"/>
    </location>
</feature>
<feature type="transmembrane region" description="Helical" evidence="10">
    <location>
        <begin position="405"/>
        <end position="426"/>
    </location>
</feature>
<dbReference type="InterPro" id="IPR003445">
    <property type="entry name" value="Cat_transpt"/>
</dbReference>
<dbReference type="PANTHER" id="PTHR32024:SF1">
    <property type="entry name" value="KTR SYSTEM POTASSIUM UPTAKE PROTEIN B"/>
    <property type="match status" value="1"/>
</dbReference>
<evidence type="ECO:0000256" key="5">
    <source>
        <dbReference type="ARBA" id="ARBA00022692"/>
    </source>
</evidence>
<keyword evidence="4" id="KW-0633">Potassium transport</keyword>
<name>A0A2W4X6L0_9CYAN</name>
<reference evidence="11 12" key="2">
    <citation type="submission" date="2018-06" db="EMBL/GenBank/DDBJ databases">
        <title>Metagenomic assembly of (sub)arctic Cyanobacteria and their associated microbiome from non-axenic cultures.</title>
        <authorList>
            <person name="Baurain D."/>
        </authorList>
    </citation>
    <scope>NUCLEOTIDE SEQUENCE [LARGE SCALE GENOMIC DNA]</scope>
    <source>
        <strain evidence="11">ULC027bin1</strain>
    </source>
</reference>
<evidence type="ECO:0000256" key="4">
    <source>
        <dbReference type="ARBA" id="ARBA00022538"/>
    </source>
</evidence>
<feature type="transmembrane region" description="Helical" evidence="10">
    <location>
        <begin position="375"/>
        <end position="393"/>
    </location>
</feature>
<dbReference type="GO" id="GO:0015379">
    <property type="term" value="F:potassium:chloride symporter activity"/>
    <property type="evidence" value="ECO:0007669"/>
    <property type="project" value="InterPro"/>
</dbReference>
<evidence type="ECO:0000313" key="11">
    <source>
        <dbReference type="EMBL" id="PZO52933.1"/>
    </source>
</evidence>
<evidence type="ECO:0000256" key="9">
    <source>
        <dbReference type="ARBA" id="ARBA00023136"/>
    </source>
</evidence>
<feature type="transmembrane region" description="Helical" evidence="10">
    <location>
        <begin position="39"/>
        <end position="55"/>
    </location>
</feature>
<feature type="transmembrane region" description="Helical" evidence="10">
    <location>
        <begin position="67"/>
        <end position="91"/>
    </location>
</feature>
<evidence type="ECO:0000256" key="7">
    <source>
        <dbReference type="ARBA" id="ARBA00022989"/>
    </source>
</evidence>
<comment type="subcellular location">
    <subcellularLocation>
        <location evidence="1">Cell membrane</location>
        <topology evidence="1">Multi-pass membrane protein</topology>
    </subcellularLocation>
</comment>
<keyword evidence="7 10" id="KW-1133">Transmembrane helix</keyword>
<evidence type="ECO:0000256" key="3">
    <source>
        <dbReference type="ARBA" id="ARBA00022475"/>
    </source>
</evidence>
<protein>
    <submittedName>
        <fullName evidence="11">ATPase</fullName>
    </submittedName>
</protein>
<dbReference type="EMBL" id="QBMP01000136">
    <property type="protein sequence ID" value="PZO52933.1"/>
    <property type="molecule type" value="Genomic_DNA"/>
</dbReference>
<reference evidence="12" key="1">
    <citation type="submission" date="2018-04" db="EMBL/GenBank/DDBJ databases">
        <authorList>
            <person name="Cornet L."/>
        </authorList>
    </citation>
    <scope>NUCLEOTIDE SEQUENCE [LARGE SCALE GENOMIC DNA]</scope>
</reference>
<dbReference type="PANTHER" id="PTHR32024">
    <property type="entry name" value="TRK SYSTEM POTASSIUM UPTAKE PROTEIN TRKG-RELATED"/>
    <property type="match status" value="1"/>
</dbReference>
<evidence type="ECO:0000256" key="1">
    <source>
        <dbReference type="ARBA" id="ARBA00004651"/>
    </source>
</evidence>
<gene>
    <name evidence="11" type="ORF">DCF15_13145</name>
</gene>
<keyword evidence="5 10" id="KW-0812">Transmembrane</keyword>